<protein>
    <recommendedName>
        <fullName evidence="1">Reverse transcriptase domain-containing protein</fullName>
    </recommendedName>
</protein>
<evidence type="ECO:0000313" key="3">
    <source>
        <dbReference type="Proteomes" id="UP000288716"/>
    </source>
</evidence>
<dbReference type="OrthoDB" id="6515679at2759"/>
<name>A0A443S282_9ACAR</name>
<feature type="non-terminal residue" evidence="2">
    <location>
        <position position="1"/>
    </location>
</feature>
<dbReference type="PANTHER" id="PTHR47510:SF3">
    <property type="entry name" value="ENDO_EXONUCLEASE_PHOSPHATASE DOMAIN-CONTAINING PROTEIN"/>
    <property type="match status" value="1"/>
</dbReference>
<reference evidence="2 3" key="1">
    <citation type="journal article" date="2018" name="Gigascience">
        <title>Genomes of trombidid mites reveal novel predicted allergens and laterally-transferred genes associated with secondary metabolism.</title>
        <authorList>
            <person name="Dong X."/>
            <person name="Chaisiri K."/>
            <person name="Xia D."/>
            <person name="Armstrong S.D."/>
            <person name="Fang Y."/>
            <person name="Donnelly M.J."/>
            <person name="Kadowaki T."/>
            <person name="McGarry J.W."/>
            <person name="Darby A.C."/>
            <person name="Makepeace B.L."/>
        </authorList>
    </citation>
    <scope>NUCLEOTIDE SEQUENCE [LARGE SCALE GENOMIC DNA]</scope>
    <source>
        <strain evidence="2">UoL-UT</strain>
    </source>
</reference>
<proteinExistence type="predicted"/>
<dbReference type="Proteomes" id="UP000288716">
    <property type="component" value="Unassembled WGS sequence"/>
</dbReference>
<gene>
    <name evidence="2" type="ORF">B4U80_10240</name>
</gene>
<organism evidence="2 3">
    <name type="scientific">Leptotrombidium deliense</name>
    <dbReference type="NCBI Taxonomy" id="299467"/>
    <lineage>
        <taxon>Eukaryota</taxon>
        <taxon>Metazoa</taxon>
        <taxon>Ecdysozoa</taxon>
        <taxon>Arthropoda</taxon>
        <taxon>Chelicerata</taxon>
        <taxon>Arachnida</taxon>
        <taxon>Acari</taxon>
        <taxon>Acariformes</taxon>
        <taxon>Trombidiformes</taxon>
        <taxon>Prostigmata</taxon>
        <taxon>Anystina</taxon>
        <taxon>Parasitengona</taxon>
        <taxon>Trombiculoidea</taxon>
        <taxon>Trombiculidae</taxon>
        <taxon>Leptotrombidium</taxon>
    </lineage>
</organism>
<accession>A0A443S282</accession>
<dbReference type="Pfam" id="PF00078">
    <property type="entry name" value="RVT_1"/>
    <property type="match status" value="1"/>
</dbReference>
<evidence type="ECO:0000313" key="2">
    <source>
        <dbReference type="EMBL" id="RWS21650.1"/>
    </source>
</evidence>
<dbReference type="AlphaFoldDB" id="A0A443S282"/>
<feature type="domain" description="Reverse transcriptase" evidence="1">
    <location>
        <begin position="1"/>
        <end position="112"/>
    </location>
</feature>
<evidence type="ECO:0000259" key="1">
    <source>
        <dbReference type="PROSITE" id="PS50878"/>
    </source>
</evidence>
<dbReference type="InterPro" id="IPR000477">
    <property type="entry name" value="RT_dom"/>
</dbReference>
<dbReference type="EMBL" id="NCKV01011357">
    <property type="protein sequence ID" value="RWS21650.1"/>
    <property type="molecule type" value="Genomic_DNA"/>
</dbReference>
<comment type="caution">
    <text evidence="2">The sequence shown here is derived from an EMBL/GenBank/DDBJ whole genome shotgun (WGS) entry which is preliminary data.</text>
</comment>
<keyword evidence="3" id="KW-1185">Reference proteome</keyword>
<dbReference type="STRING" id="299467.A0A443S282"/>
<dbReference type="PANTHER" id="PTHR47510">
    <property type="entry name" value="REVERSE TRANSCRIPTASE DOMAIN-CONTAINING PROTEIN"/>
    <property type="match status" value="1"/>
</dbReference>
<dbReference type="PROSITE" id="PS50878">
    <property type="entry name" value="RT_POL"/>
    <property type="match status" value="1"/>
</dbReference>
<dbReference type="VEuPathDB" id="VectorBase:LDEU010390"/>
<sequence length="112" mass="12686">VEKKAKPTSVADFRPISVLCLFSKVFERLLHEQLSTHLERNNLLNPKQFGFRSNVSTVDALLEVQYETLNACNNRQLATMVLLDISFAFGSVPHKLLLQRLALLVARSHVLL</sequence>